<dbReference type="Proteomes" id="UP001300692">
    <property type="component" value="Unassembled WGS sequence"/>
</dbReference>
<dbReference type="SUPFAM" id="SSF54106">
    <property type="entry name" value="LysM domain"/>
    <property type="match status" value="1"/>
</dbReference>
<dbReference type="SMART" id="SM00257">
    <property type="entry name" value="LysM"/>
    <property type="match status" value="1"/>
</dbReference>
<reference evidence="2 3" key="1">
    <citation type="submission" date="2022-10" db="EMBL/GenBank/DDBJ databases">
        <title>Comparative genomics and taxonomic characterization of three novel marine species of genus Reichenbachiella exhibiting antioxidant and polysaccharide degradation activities.</title>
        <authorList>
            <person name="Muhammad N."/>
            <person name="Lee Y.-J."/>
            <person name="Ko J."/>
            <person name="Kim S.-G."/>
        </authorList>
    </citation>
    <scope>NUCLEOTIDE SEQUENCE [LARGE SCALE GENOMIC DNA]</scope>
    <source>
        <strain evidence="2 3">ABR2-5</strain>
    </source>
</reference>
<name>A0ABT3CS19_9BACT</name>
<comment type="caution">
    <text evidence="2">The sequence shown here is derived from an EMBL/GenBank/DDBJ whole genome shotgun (WGS) entry which is preliminary data.</text>
</comment>
<dbReference type="InterPro" id="IPR018392">
    <property type="entry name" value="LysM"/>
</dbReference>
<accession>A0ABT3CS19</accession>
<proteinExistence type="predicted"/>
<gene>
    <name evidence="2" type="ORF">N7U62_07495</name>
</gene>
<dbReference type="Pfam" id="PF01476">
    <property type="entry name" value="LysM"/>
    <property type="match status" value="1"/>
</dbReference>
<keyword evidence="3" id="KW-1185">Reference proteome</keyword>
<dbReference type="InterPro" id="IPR036779">
    <property type="entry name" value="LysM_dom_sf"/>
</dbReference>
<dbReference type="CDD" id="cd00118">
    <property type="entry name" value="LysM"/>
    <property type="match status" value="1"/>
</dbReference>
<evidence type="ECO:0000313" key="2">
    <source>
        <dbReference type="EMBL" id="MCV9386500.1"/>
    </source>
</evidence>
<organism evidence="2 3">
    <name type="scientific">Reichenbachiella ulvae</name>
    <dbReference type="NCBI Taxonomy" id="2980104"/>
    <lineage>
        <taxon>Bacteria</taxon>
        <taxon>Pseudomonadati</taxon>
        <taxon>Bacteroidota</taxon>
        <taxon>Cytophagia</taxon>
        <taxon>Cytophagales</taxon>
        <taxon>Reichenbachiellaceae</taxon>
        <taxon>Reichenbachiella</taxon>
    </lineage>
</organism>
<evidence type="ECO:0000313" key="3">
    <source>
        <dbReference type="Proteomes" id="UP001300692"/>
    </source>
</evidence>
<dbReference type="Gene3D" id="3.10.350.10">
    <property type="entry name" value="LysM domain"/>
    <property type="match status" value="1"/>
</dbReference>
<protein>
    <submittedName>
        <fullName evidence="2">LysM peptidoglycan-binding domain-containing protein</fullName>
    </submittedName>
</protein>
<dbReference type="EMBL" id="JAOYOD010000001">
    <property type="protein sequence ID" value="MCV9386500.1"/>
    <property type="molecule type" value="Genomic_DNA"/>
</dbReference>
<dbReference type="PROSITE" id="PS51782">
    <property type="entry name" value="LYSM"/>
    <property type="match status" value="1"/>
</dbReference>
<evidence type="ECO:0000259" key="1">
    <source>
        <dbReference type="PROSITE" id="PS51782"/>
    </source>
</evidence>
<sequence length="88" mass="10143">MRYQGNAIAPTDVFDFDALTLKEEELEITAATFEYLKEARKVRYHRVRSGDTLSHIGRRYGVSVTKLCRLNGISRNSVLRIGQRLRIT</sequence>
<feature type="domain" description="LysM" evidence="1">
    <location>
        <begin position="43"/>
        <end position="87"/>
    </location>
</feature>